<dbReference type="InterPro" id="IPR019074">
    <property type="entry name" value="YabQ"/>
</dbReference>
<dbReference type="RefSeq" id="WP_264990316.1">
    <property type="nucleotide sequence ID" value="NZ_BRZA01000009.1"/>
</dbReference>
<dbReference type="EMBL" id="BRZA01000009">
    <property type="protein sequence ID" value="GLC90403.1"/>
    <property type="molecule type" value="Genomic_DNA"/>
</dbReference>
<evidence type="ECO:0000256" key="1">
    <source>
        <dbReference type="SAM" id="Phobius"/>
    </source>
</evidence>
<evidence type="ECO:0008006" key="4">
    <source>
        <dbReference type="Google" id="ProtNLM"/>
    </source>
</evidence>
<proteinExistence type="predicted"/>
<keyword evidence="1" id="KW-1133">Transmembrane helix</keyword>
<dbReference type="Pfam" id="PF09578">
    <property type="entry name" value="Spore_YabQ"/>
    <property type="match status" value="1"/>
</dbReference>
<dbReference type="NCBIfam" id="TIGR02893">
    <property type="entry name" value="spore_yabQ"/>
    <property type="match status" value="1"/>
</dbReference>
<keyword evidence="1" id="KW-0472">Membrane</keyword>
<reference evidence="2" key="1">
    <citation type="submission" date="2022-08" db="EMBL/GenBank/DDBJ databases">
        <title>Draft genome sequence of Lysinibacillus sp. strain KH24.</title>
        <authorList>
            <person name="Kanbe H."/>
            <person name="Itoh H."/>
        </authorList>
    </citation>
    <scope>NUCLEOTIDE SEQUENCE</scope>
    <source>
        <strain evidence="2">KH24</strain>
    </source>
</reference>
<feature type="transmembrane region" description="Helical" evidence="1">
    <location>
        <begin position="45"/>
        <end position="65"/>
    </location>
</feature>
<organism evidence="2 3">
    <name type="scientific">Lysinibacillus piscis</name>
    <dbReference type="NCBI Taxonomy" id="2518931"/>
    <lineage>
        <taxon>Bacteria</taxon>
        <taxon>Bacillati</taxon>
        <taxon>Bacillota</taxon>
        <taxon>Bacilli</taxon>
        <taxon>Bacillales</taxon>
        <taxon>Bacillaceae</taxon>
        <taxon>Lysinibacillus</taxon>
    </lineage>
</organism>
<feature type="transmembrane region" description="Helical" evidence="1">
    <location>
        <begin position="6"/>
        <end position="24"/>
    </location>
</feature>
<sequence>MIVSEQFFQLIVMILSGIAVGFIIDSVRLITFSTSKKSILRKWAIFLEFITWIVLGCLSYYLLFWLKDGAWRAYDPLAQIAGIFLYQAFLQGFFRFVARVIVAITWKPFWWIVRLIFALLQQIIRFFFNIGLLLVRPFVKIYSYLSYTFFKKMRYIKYNKR</sequence>
<keyword evidence="1" id="KW-0812">Transmembrane</keyword>
<protein>
    <recommendedName>
        <fullName evidence="4">Spore cortex biosynthesis protein YabQ</fullName>
    </recommendedName>
</protein>
<comment type="caution">
    <text evidence="2">The sequence shown here is derived from an EMBL/GenBank/DDBJ whole genome shotgun (WGS) entry which is preliminary data.</text>
</comment>
<feature type="transmembrane region" description="Helical" evidence="1">
    <location>
        <begin position="77"/>
        <end position="97"/>
    </location>
</feature>
<keyword evidence="3" id="KW-1185">Reference proteome</keyword>
<feature type="transmembrane region" description="Helical" evidence="1">
    <location>
        <begin position="134"/>
        <end position="150"/>
    </location>
</feature>
<feature type="transmembrane region" description="Helical" evidence="1">
    <location>
        <begin position="109"/>
        <end position="128"/>
    </location>
</feature>
<accession>A0ABQ5NQ08</accession>
<name>A0ABQ5NQ08_9BACI</name>
<evidence type="ECO:0000313" key="3">
    <source>
        <dbReference type="Proteomes" id="UP001065593"/>
    </source>
</evidence>
<gene>
    <name evidence="2" type="ORF">LYSBPC_35300</name>
</gene>
<evidence type="ECO:0000313" key="2">
    <source>
        <dbReference type="EMBL" id="GLC90403.1"/>
    </source>
</evidence>
<dbReference type="Proteomes" id="UP001065593">
    <property type="component" value="Unassembled WGS sequence"/>
</dbReference>